<protein>
    <recommendedName>
        <fullName evidence="2">Reverse transcriptase zinc-binding domain-containing protein</fullName>
    </recommendedName>
</protein>
<evidence type="ECO:0000313" key="3">
    <source>
        <dbReference type="EMBL" id="KAK3188146.1"/>
    </source>
</evidence>
<dbReference type="CDD" id="cd06222">
    <property type="entry name" value="RNase_H_like"/>
    <property type="match status" value="1"/>
</dbReference>
<dbReference type="PANTHER" id="PTHR47723">
    <property type="entry name" value="OS05G0353850 PROTEIN"/>
    <property type="match status" value="1"/>
</dbReference>
<evidence type="ECO:0000313" key="4">
    <source>
        <dbReference type="Proteomes" id="UP001281410"/>
    </source>
</evidence>
<feature type="chain" id="PRO_5041982734" description="Reverse transcriptase zinc-binding domain-containing protein" evidence="1">
    <location>
        <begin position="31"/>
        <end position="370"/>
    </location>
</feature>
<comment type="caution">
    <text evidence="3">The sequence shown here is derived from an EMBL/GenBank/DDBJ whole genome shotgun (WGS) entry which is preliminary data.</text>
</comment>
<keyword evidence="4" id="KW-1185">Reference proteome</keyword>
<name>A0AAD9ZQN9_9ROSI</name>
<sequence length="370" mass="41129">MITASSANFSIASILTLLISLLSNLPRGMFVPGEALLMVPSFSLRDFYGGWNISQLALVLPWPIVYRVASIHAGGDHSGLDRVIWGWNQCGNFSVKSAYGGISSAECLSTWTWKFIWSLKIPPRVLHFLWLLLHGKILTNLQRAVRRMDVDVSCPRCNSGIETMDHLLRGCKISIAVWDGVCKGITSSNYLKTDLEVWFADNLHNDKSGPGKLPNYLVFSNVTWFLWKWRCNQVFDADFVIPQSPHSIIFRFGRDWLNANVTGPGRELSCISVMWLPPCDGWVKLNVDGSRDGGLGIITAGGVLRNHLKEWVKGFVLNKGIGSALEAELWGLFDYGISFFEDPPPEIADVFVADARGLDFSRTCSVSSLA</sequence>
<organism evidence="3 4">
    <name type="scientific">Dipteronia sinensis</name>
    <dbReference type="NCBI Taxonomy" id="43782"/>
    <lineage>
        <taxon>Eukaryota</taxon>
        <taxon>Viridiplantae</taxon>
        <taxon>Streptophyta</taxon>
        <taxon>Embryophyta</taxon>
        <taxon>Tracheophyta</taxon>
        <taxon>Spermatophyta</taxon>
        <taxon>Magnoliopsida</taxon>
        <taxon>eudicotyledons</taxon>
        <taxon>Gunneridae</taxon>
        <taxon>Pentapetalae</taxon>
        <taxon>rosids</taxon>
        <taxon>malvids</taxon>
        <taxon>Sapindales</taxon>
        <taxon>Sapindaceae</taxon>
        <taxon>Hippocastanoideae</taxon>
        <taxon>Acereae</taxon>
        <taxon>Dipteronia</taxon>
    </lineage>
</organism>
<dbReference type="Pfam" id="PF13966">
    <property type="entry name" value="zf-RVT"/>
    <property type="match status" value="1"/>
</dbReference>
<feature type="signal peptide" evidence="1">
    <location>
        <begin position="1"/>
        <end position="30"/>
    </location>
</feature>
<dbReference type="EMBL" id="JANJYJ010000009">
    <property type="protein sequence ID" value="KAK3188146.1"/>
    <property type="molecule type" value="Genomic_DNA"/>
</dbReference>
<accession>A0AAD9ZQN9</accession>
<evidence type="ECO:0000256" key="1">
    <source>
        <dbReference type="SAM" id="SignalP"/>
    </source>
</evidence>
<reference evidence="3" key="1">
    <citation type="journal article" date="2023" name="Plant J.">
        <title>Genome sequences and population genomics provide insights into the demographic history, inbreeding, and mutation load of two 'living fossil' tree species of Dipteronia.</title>
        <authorList>
            <person name="Feng Y."/>
            <person name="Comes H.P."/>
            <person name="Chen J."/>
            <person name="Zhu S."/>
            <person name="Lu R."/>
            <person name="Zhang X."/>
            <person name="Li P."/>
            <person name="Qiu J."/>
            <person name="Olsen K.M."/>
            <person name="Qiu Y."/>
        </authorList>
    </citation>
    <scope>NUCLEOTIDE SEQUENCE</scope>
    <source>
        <strain evidence="3">NBL</strain>
    </source>
</reference>
<evidence type="ECO:0000259" key="2">
    <source>
        <dbReference type="Pfam" id="PF13966"/>
    </source>
</evidence>
<dbReference type="AlphaFoldDB" id="A0AAD9ZQN9"/>
<dbReference type="PANTHER" id="PTHR47723:SF19">
    <property type="entry name" value="POLYNUCLEOTIDYL TRANSFERASE, RIBONUCLEASE H-LIKE SUPERFAMILY PROTEIN"/>
    <property type="match status" value="1"/>
</dbReference>
<gene>
    <name evidence="3" type="ORF">Dsin_027707</name>
</gene>
<feature type="domain" description="Reverse transcriptase zinc-binding" evidence="2">
    <location>
        <begin position="93"/>
        <end position="178"/>
    </location>
</feature>
<dbReference type="Proteomes" id="UP001281410">
    <property type="component" value="Unassembled WGS sequence"/>
</dbReference>
<dbReference type="InterPro" id="IPR053151">
    <property type="entry name" value="RNase_H-like"/>
</dbReference>
<keyword evidence="1" id="KW-0732">Signal</keyword>
<proteinExistence type="predicted"/>
<dbReference type="InterPro" id="IPR044730">
    <property type="entry name" value="RNase_H-like_dom_plant"/>
</dbReference>
<dbReference type="InterPro" id="IPR026960">
    <property type="entry name" value="RVT-Znf"/>
</dbReference>